<keyword evidence="5" id="KW-0393">Immunoglobulin domain</keyword>
<comment type="subcellular location">
    <subcellularLocation>
        <location evidence="1">Membrane</location>
        <topology evidence="1">Single-pass type I membrane protein</topology>
    </subcellularLocation>
</comment>
<dbReference type="PANTHER" id="PTHR11640">
    <property type="entry name" value="NEPHRIN"/>
    <property type="match status" value="1"/>
</dbReference>
<dbReference type="PROSITE" id="PS50853">
    <property type="entry name" value="FN3"/>
    <property type="match status" value="1"/>
</dbReference>
<evidence type="ECO:0000313" key="11">
    <source>
        <dbReference type="Proteomes" id="UP001378592"/>
    </source>
</evidence>
<keyword evidence="3" id="KW-1015">Disulfide bond</keyword>
<gene>
    <name evidence="10" type="ORF">R5R35_013461</name>
</gene>
<evidence type="ECO:0000313" key="10">
    <source>
        <dbReference type="EMBL" id="KAK7863580.1"/>
    </source>
</evidence>
<evidence type="ECO:0000256" key="6">
    <source>
        <dbReference type="SAM" id="MobiDB-lite"/>
    </source>
</evidence>
<accession>A0AAN9Z6K4</accession>
<name>A0AAN9Z6K4_9ORTH</name>
<dbReference type="InterPro" id="IPR003598">
    <property type="entry name" value="Ig_sub2"/>
</dbReference>
<dbReference type="GO" id="GO:0005886">
    <property type="term" value="C:plasma membrane"/>
    <property type="evidence" value="ECO:0007669"/>
    <property type="project" value="TreeGrafter"/>
</dbReference>
<dbReference type="Pfam" id="PF08205">
    <property type="entry name" value="C2-set_2"/>
    <property type="match status" value="1"/>
</dbReference>
<dbReference type="InterPro" id="IPR036116">
    <property type="entry name" value="FN3_sf"/>
</dbReference>
<dbReference type="GO" id="GO:0050839">
    <property type="term" value="F:cell adhesion molecule binding"/>
    <property type="evidence" value="ECO:0007669"/>
    <property type="project" value="TreeGrafter"/>
</dbReference>
<dbReference type="InterPro" id="IPR036179">
    <property type="entry name" value="Ig-like_dom_sf"/>
</dbReference>
<keyword evidence="7" id="KW-0812">Transmembrane</keyword>
<dbReference type="Proteomes" id="UP001378592">
    <property type="component" value="Unassembled WGS sequence"/>
</dbReference>
<dbReference type="PANTHER" id="PTHR11640:SF134">
    <property type="entry name" value="ECHINOID, ISOFORM A-RELATED"/>
    <property type="match status" value="1"/>
</dbReference>
<dbReference type="CDD" id="cd00096">
    <property type="entry name" value="Ig"/>
    <property type="match status" value="1"/>
</dbReference>
<feature type="domain" description="Fibronectin type-III" evidence="9">
    <location>
        <begin position="740"/>
        <end position="855"/>
    </location>
</feature>
<evidence type="ECO:0000256" key="1">
    <source>
        <dbReference type="ARBA" id="ARBA00004479"/>
    </source>
</evidence>
<dbReference type="Gene3D" id="2.60.40.10">
    <property type="entry name" value="Immunoglobulins"/>
    <property type="match status" value="8"/>
</dbReference>
<keyword evidence="4" id="KW-0325">Glycoprotein</keyword>
<feature type="domain" description="Ig-like" evidence="8">
    <location>
        <begin position="526"/>
        <end position="635"/>
    </location>
</feature>
<feature type="transmembrane region" description="Helical" evidence="7">
    <location>
        <begin position="12"/>
        <end position="31"/>
    </location>
</feature>
<dbReference type="InterPro" id="IPR013783">
    <property type="entry name" value="Ig-like_fold"/>
</dbReference>
<keyword evidence="11" id="KW-1185">Reference proteome</keyword>
<keyword evidence="7" id="KW-1133">Transmembrane helix</keyword>
<evidence type="ECO:0000259" key="9">
    <source>
        <dbReference type="PROSITE" id="PS50853"/>
    </source>
</evidence>
<dbReference type="EMBL" id="JAZDUA010000225">
    <property type="protein sequence ID" value="KAK7863580.1"/>
    <property type="molecule type" value="Genomic_DNA"/>
</dbReference>
<organism evidence="10 11">
    <name type="scientific">Gryllus longicercus</name>
    <dbReference type="NCBI Taxonomy" id="2509291"/>
    <lineage>
        <taxon>Eukaryota</taxon>
        <taxon>Metazoa</taxon>
        <taxon>Ecdysozoa</taxon>
        <taxon>Arthropoda</taxon>
        <taxon>Hexapoda</taxon>
        <taxon>Insecta</taxon>
        <taxon>Pterygota</taxon>
        <taxon>Neoptera</taxon>
        <taxon>Polyneoptera</taxon>
        <taxon>Orthoptera</taxon>
        <taxon>Ensifera</taxon>
        <taxon>Gryllidea</taxon>
        <taxon>Grylloidea</taxon>
        <taxon>Gryllidae</taxon>
        <taxon>Gryllinae</taxon>
        <taxon>Gryllus</taxon>
    </lineage>
</organism>
<evidence type="ECO:0000256" key="4">
    <source>
        <dbReference type="ARBA" id="ARBA00023180"/>
    </source>
</evidence>
<dbReference type="InterPro" id="IPR003599">
    <property type="entry name" value="Ig_sub"/>
</dbReference>
<evidence type="ECO:0000256" key="7">
    <source>
        <dbReference type="SAM" id="Phobius"/>
    </source>
</evidence>
<comment type="caution">
    <text evidence="10">The sequence shown here is derived from an EMBL/GenBank/DDBJ whole genome shotgun (WGS) entry which is preliminary data.</text>
</comment>
<evidence type="ECO:0000256" key="3">
    <source>
        <dbReference type="ARBA" id="ARBA00023157"/>
    </source>
</evidence>
<proteinExistence type="predicted"/>
<dbReference type="InterPro" id="IPR007110">
    <property type="entry name" value="Ig-like_dom"/>
</dbReference>
<dbReference type="Pfam" id="PF13927">
    <property type="entry name" value="Ig_3"/>
    <property type="match status" value="5"/>
</dbReference>
<feature type="transmembrane region" description="Helical" evidence="7">
    <location>
        <begin position="990"/>
        <end position="1015"/>
    </location>
</feature>
<feature type="region of interest" description="Disordered" evidence="6">
    <location>
        <begin position="1171"/>
        <end position="1202"/>
    </location>
</feature>
<keyword evidence="2 7" id="KW-0472">Membrane</keyword>
<feature type="domain" description="Ig-like" evidence="8">
    <location>
        <begin position="640"/>
        <end position="736"/>
    </location>
</feature>
<reference evidence="10 11" key="1">
    <citation type="submission" date="2024-03" db="EMBL/GenBank/DDBJ databases">
        <title>The genome assembly and annotation of the cricket Gryllus longicercus Weissman &amp; Gray.</title>
        <authorList>
            <person name="Szrajer S."/>
            <person name="Gray D."/>
            <person name="Ylla G."/>
        </authorList>
    </citation>
    <scope>NUCLEOTIDE SEQUENCE [LARGE SCALE GENOMIC DNA]</scope>
    <source>
        <strain evidence="10">DAG 2021-001</strain>
        <tissue evidence="10">Whole body minus gut</tissue>
    </source>
</reference>
<dbReference type="PROSITE" id="PS50835">
    <property type="entry name" value="IG_LIKE"/>
    <property type="match status" value="7"/>
</dbReference>
<feature type="compositionally biased region" description="Polar residues" evidence="6">
    <location>
        <begin position="1189"/>
        <end position="1201"/>
    </location>
</feature>
<dbReference type="SMART" id="SM00060">
    <property type="entry name" value="FN3"/>
    <property type="match status" value="1"/>
</dbReference>
<feature type="domain" description="Ig-like" evidence="8">
    <location>
        <begin position="428"/>
        <end position="521"/>
    </location>
</feature>
<dbReference type="SMART" id="SM00408">
    <property type="entry name" value="IGc2"/>
    <property type="match status" value="7"/>
</dbReference>
<feature type="domain" description="Ig-like" evidence="8">
    <location>
        <begin position="243"/>
        <end position="321"/>
    </location>
</feature>
<evidence type="ECO:0000256" key="5">
    <source>
        <dbReference type="ARBA" id="ARBA00023319"/>
    </source>
</evidence>
<dbReference type="SMART" id="SM00409">
    <property type="entry name" value="IG"/>
    <property type="match status" value="7"/>
</dbReference>
<sequence length="1275" mass="139309">MNVIAEVCRRPVRHVSALYITIAIGLLLPVIPAEDAEDTREGEDVTLKCRFPPQVGALAPTFFWVRNNKHNQHDNVAIQQNPLDAYYRVDFKPEQGRYDLLISNASYERDNGLFACYVKEAGSGQDLHSQAFALTVLTPPGAPRVQPGPTPTLTEGKSAELTCSSTGGSPDPDIKWYKAGSEYPLDAELRPGNSRDAPTAAVLRVTPARGDDGAAYRCVVWNRALSDGSHLVTNVTLNVNYFPRVKVGPENPLRVERDAPVTLQCAVDAKPKVSSVRWSRNGRFVATALQHTISRVAVKDAGTYVCSADNGLGQAGEAELSLEVLYPPEVTVDNGSGASNHREAEEGETLVVRCNVSANPPPVTVEWLREDRPDFRQTGNQLLIGRVSAEDVGSYTCRAVNVLNPSAQGHPVEKVGNASFALLVRHKPGRAVISPDKPVVSEGATVTLTCAASPPGWPAPLFRWWRDGDGVFSGGSSAATQVLATGAQYVINPAQLGNEGQYHCQATNEMGHGEVASVMLEVHQAPRFINKLPSHYTRRKGDPGAFVQCSAQGKPKPSIKWIKDSTELTADQDTLEITTEESESGHNAVFTVQSTLHFVGSKRPGANQLLPSDRGVYSCVFENEVKRVESSMQLLVEHGPIELHQYNKVAYDLRETAEVVCRVQAYPRPEFEWSFGTTSSPLLTNGGHYEINTTSEGHDIYTSVLKIANLQDVDYGDYYCRVSNSLDSIKPAIRLQRKGPPERPLSISTPAIGPNFVTVKWEPGFDGGLQNTKFFVSYKQLTNFAGGKSSEDCSSANLGRRNNGDEWQEFECLRNNPCNVSGLEQHQSYVFKVKAFNSKGHSNYSDEIKATTTVDQIPTPRQVLFNPNSHMLLISTASTCLQLVAVVEAGAETINGDLEWFSVGEPLKMLVGVPSTYKEKISLVRRNSIPPGSSGRSLDELGDGIVPQTSISNKNLQVRVKLCLITEMNLCSSYIVADVNPSSVMEAGALAMPTLIAIIVSCVVFVLFLGLLFIFCRCKKNQNNKGSGKDYEMETSTVHPSLVSQQPPPPYYPSSGMENKALEHSLDLALDDAAKNPVYASQNGYGYHGNPPNRGAQGHPINGGEWINMGYMDNSYSNSNNGGSVNSQDSLWQMKMTASNNNANGSNDHHHSYGYDPLTHGGYGTVDDYASYPHMGNGSPTDTDYHQGQHGSNNPSRQDYSTDPYAAVHKSKKRIDQHLDSTYHDVSGLPDPYMDPLDCDDNKPQHISLSFDESLESGYSTPNSRNRRVIREIIV</sequence>
<dbReference type="GO" id="GO:0098609">
    <property type="term" value="P:cell-cell adhesion"/>
    <property type="evidence" value="ECO:0007669"/>
    <property type="project" value="TreeGrafter"/>
</dbReference>
<evidence type="ECO:0000259" key="8">
    <source>
        <dbReference type="PROSITE" id="PS50835"/>
    </source>
</evidence>
<dbReference type="Pfam" id="PF00041">
    <property type="entry name" value="fn3"/>
    <property type="match status" value="1"/>
</dbReference>
<evidence type="ECO:0000256" key="2">
    <source>
        <dbReference type="ARBA" id="ARBA00023136"/>
    </source>
</evidence>
<dbReference type="SUPFAM" id="SSF48726">
    <property type="entry name" value="Immunoglobulin"/>
    <property type="match status" value="7"/>
</dbReference>
<dbReference type="SUPFAM" id="SSF49265">
    <property type="entry name" value="Fibronectin type III"/>
    <property type="match status" value="1"/>
</dbReference>
<dbReference type="CDD" id="cd00063">
    <property type="entry name" value="FN3"/>
    <property type="match status" value="1"/>
</dbReference>
<dbReference type="GO" id="GO:0005911">
    <property type="term" value="C:cell-cell junction"/>
    <property type="evidence" value="ECO:0007669"/>
    <property type="project" value="TreeGrafter"/>
</dbReference>
<feature type="domain" description="Ig-like" evidence="8">
    <location>
        <begin position="143"/>
        <end position="236"/>
    </location>
</feature>
<dbReference type="InterPro" id="IPR013162">
    <property type="entry name" value="CD80_C2-set"/>
</dbReference>
<feature type="domain" description="Ig-like" evidence="8">
    <location>
        <begin position="29"/>
        <end position="135"/>
    </location>
</feature>
<feature type="domain" description="Ig-like" evidence="8">
    <location>
        <begin position="328"/>
        <end position="413"/>
    </location>
</feature>
<evidence type="ECO:0008006" key="12">
    <source>
        <dbReference type="Google" id="ProtNLM"/>
    </source>
</evidence>
<dbReference type="InterPro" id="IPR051275">
    <property type="entry name" value="Cell_adhesion_signaling"/>
</dbReference>
<protein>
    <recommendedName>
        <fullName evidence="12">Echinoid</fullName>
    </recommendedName>
</protein>
<dbReference type="InterPro" id="IPR003961">
    <property type="entry name" value="FN3_dom"/>
</dbReference>
<dbReference type="AlphaFoldDB" id="A0AAN9Z6K4"/>